<keyword evidence="3" id="KW-1185">Reference proteome</keyword>
<dbReference type="AlphaFoldDB" id="A0A9E2S506"/>
<evidence type="ECO:0000313" key="3">
    <source>
        <dbReference type="Proteomes" id="UP000812270"/>
    </source>
</evidence>
<dbReference type="Pfam" id="PF13581">
    <property type="entry name" value="HATPase_c_2"/>
    <property type="match status" value="1"/>
</dbReference>
<dbReference type="PANTHER" id="PTHR35801:SF1">
    <property type="entry name" value="PHOSPHOSERINE PHOSPHATASE RSBX"/>
    <property type="match status" value="1"/>
</dbReference>
<keyword evidence="2" id="KW-0067">ATP-binding</keyword>
<feature type="domain" description="Histidine kinase/HSP90-like ATPase" evidence="1">
    <location>
        <begin position="26"/>
        <end position="127"/>
    </location>
</feature>
<sequence length="342" mass="37313">MANEIHISFNASDRSYFSILKKEIHQIAVGLHFSQKKIGEIDIIVAEITSNLAKHAGGGEILVHAITAPDEEGLEIISLDNGPGMTDPLKMINDGMSTANTLGHGLGAIKRLSDNFEIFSLKDWGTVLLSRVFKKSSTAQSKSKSKTEIRSIVVAKPGETVSGDATFHKVTKEHVTLFIGDGLGHGIEAYKAVMHAVDTVAKTPFILSPSEMLRQIHTETKRTRGLVGTVAIYSIKQKTWNICGIGNIATKSTNGFTSKNYLSYNGIIGHNIPNTLKEQVTDAEHSQTIIMCSDGIKTRWDLQKYPGILKCDLSILATVIYKDHARKTDDMSVIVGRVNGKI</sequence>
<protein>
    <submittedName>
        <fullName evidence="2">ATP-binding protein</fullName>
    </submittedName>
</protein>
<dbReference type="InterPro" id="IPR003594">
    <property type="entry name" value="HATPase_dom"/>
</dbReference>
<comment type="caution">
    <text evidence="2">The sequence shown here is derived from an EMBL/GenBank/DDBJ whole genome shotgun (WGS) entry which is preliminary data.</text>
</comment>
<evidence type="ECO:0000259" key="1">
    <source>
        <dbReference type="Pfam" id="PF13581"/>
    </source>
</evidence>
<dbReference type="CDD" id="cd16934">
    <property type="entry name" value="HATPase_RsbT-like"/>
    <property type="match status" value="1"/>
</dbReference>
<keyword evidence="2" id="KW-0547">Nucleotide-binding</keyword>
<dbReference type="InterPro" id="IPR039248">
    <property type="entry name" value="Ptase_RsbX"/>
</dbReference>
<accession>A0A9E2S506</accession>
<proteinExistence type="predicted"/>
<gene>
    <name evidence="2" type="ORF">KTO63_01695</name>
</gene>
<dbReference type="GO" id="GO:0005524">
    <property type="term" value="F:ATP binding"/>
    <property type="evidence" value="ECO:0007669"/>
    <property type="project" value="UniProtKB-KW"/>
</dbReference>
<dbReference type="RefSeq" id="WP_217789389.1">
    <property type="nucleotide sequence ID" value="NZ_JAHSPG010000001.1"/>
</dbReference>
<dbReference type="PANTHER" id="PTHR35801">
    <property type="entry name" value="PHOSPHOSERINE PHOSPHATASE RSBX"/>
    <property type="match status" value="1"/>
</dbReference>
<reference evidence="2" key="1">
    <citation type="submission" date="2021-06" db="EMBL/GenBank/DDBJ databases">
        <authorList>
            <person name="Huq M.A."/>
        </authorList>
    </citation>
    <scope>NUCLEOTIDE SEQUENCE</scope>
    <source>
        <strain evidence="2">MAH-26</strain>
    </source>
</reference>
<evidence type="ECO:0000313" key="2">
    <source>
        <dbReference type="EMBL" id="MBV4355841.1"/>
    </source>
</evidence>
<name>A0A9E2S506_9BACT</name>
<dbReference type="EMBL" id="JAHSPG010000001">
    <property type="protein sequence ID" value="MBV4355841.1"/>
    <property type="molecule type" value="Genomic_DNA"/>
</dbReference>
<dbReference type="Proteomes" id="UP000812270">
    <property type="component" value="Unassembled WGS sequence"/>
</dbReference>
<organism evidence="2 3">
    <name type="scientific">Pinibacter aurantiacus</name>
    <dbReference type="NCBI Taxonomy" id="2851599"/>
    <lineage>
        <taxon>Bacteria</taxon>
        <taxon>Pseudomonadati</taxon>
        <taxon>Bacteroidota</taxon>
        <taxon>Chitinophagia</taxon>
        <taxon>Chitinophagales</taxon>
        <taxon>Chitinophagaceae</taxon>
        <taxon>Pinibacter</taxon>
    </lineage>
</organism>